<evidence type="ECO:0000313" key="1">
    <source>
        <dbReference type="EMBL" id="KXT00649.1"/>
    </source>
</evidence>
<protein>
    <submittedName>
        <fullName evidence="1">Uncharacterized protein</fullName>
    </submittedName>
</protein>
<proteinExistence type="predicted"/>
<gene>
    <name evidence="1" type="ORF">AC578_4029</name>
</gene>
<dbReference type="EMBL" id="LFZN01000069">
    <property type="protein sequence ID" value="KXT00649.1"/>
    <property type="molecule type" value="Genomic_DNA"/>
</dbReference>
<evidence type="ECO:0000313" key="2">
    <source>
        <dbReference type="Proteomes" id="UP000070133"/>
    </source>
</evidence>
<name>A0A139HE40_9PEZI</name>
<dbReference type="Proteomes" id="UP000070133">
    <property type="component" value="Unassembled WGS sequence"/>
</dbReference>
<comment type="caution">
    <text evidence="1">The sequence shown here is derived from an EMBL/GenBank/DDBJ whole genome shotgun (WGS) entry which is preliminary data.</text>
</comment>
<organism evidence="1 2">
    <name type="scientific">Pseudocercospora eumusae</name>
    <dbReference type="NCBI Taxonomy" id="321146"/>
    <lineage>
        <taxon>Eukaryota</taxon>
        <taxon>Fungi</taxon>
        <taxon>Dikarya</taxon>
        <taxon>Ascomycota</taxon>
        <taxon>Pezizomycotina</taxon>
        <taxon>Dothideomycetes</taxon>
        <taxon>Dothideomycetidae</taxon>
        <taxon>Mycosphaerellales</taxon>
        <taxon>Mycosphaerellaceae</taxon>
        <taxon>Pseudocercospora</taxon>
    </lineage>
</organism>
<reference evidence="1 2" key="1">
    <citation type="submission" date="2015-07" db="EMBL/GenBank/DDBJ databases">
        <title>Comparative genomics of the Sigatoka disease complex on banana suggests a link between parallel evolutionary changes in Pseudocercospora fijiensis and Pseudocercospora eumusae and increased virulence on the banana host.</title>
        <authorList>
            <person name="Chang T.-C."/>
            <person name="Salvucci A."/>
            <person name="Crous P.W."/>
            <person name="Stergiopoulos I."/>
        </authorList>
    </citation>
    <scope>NUCLEOTIDE SEQUENCE [LARGE SCALE GENOMIC DNA]</scope>
    <source>
        <strain evidence="1 2">CBS 114824</strain>
    </source>
</reference>
<sequence>MSEINSRKPFTPVNTARLIRQCHGKTARFMGDLARGFQHVPRSFELDRKQNPYFRLSWLYLLLLLTLRTLSTQPFRELLLLSLAKMLRDLLLSLDTASMKSRRADTATTRTRAPATAPHQIFTSAASLMMEIQSSCDIESEKWVMQEIE</sequence>
<dbReference type="AlphaFoldDB" id="A0A139HE40"/>
<accession>A0A139HE40</accession>
<keyword evidence="2" id="KW-1185">Reference proteome</keyword>